<organism evidence="2 3">
    <name type="scientific">Ancylostoma ceylanicum</name>
    <dbReference type="NCBI Taxonomy" id="53326"/>
    <lineage>
        <taxon>Eukaryota</taxon>
        <taxon>Metazoa</taxon>
        <taxon>Ecdysozoa</taxon>
        <taxon>Nematoda</taxon>
        <taxon>Chromadorea</taxon>
        <taxon>Rhabditida</taxon>
        <taxon>Rhabditina</taxon>
        <taxon>Rhabditomorpha</taxon>
        <taxon>Strongyloidea</taxon>
        <taxon>Ancylostomatidae</taxon>
        <taxon>Ancylostomatinae</taxon>
        <taxon>Ancylostoma</taxon>
    </lineage>
</organism>
<feature type="compositionally biased region" description="Low complexity" evidence="1">
    <location>
        <begin position="132"/>
        <end position="142"/>
    </location>
</feature>
<proteinExistence type="predicted"/>
<dbReference type="Proteomes" id="UP000024635">
    <property type="component" value="Unassembled WGS sequence"/>
</dbReference>
<feature type="compositionally biased region" description="Basic and acidic residues" evidence="1">
    <location>
        <begin position="27"/>
        <end position="36"/>
    </location>
</feature>
<evidence type="ECO:0000313" key="2">
    <source>
        <dbReference type="EMBL" id="EYC37013.1"/>
    </source>
</evidence>
<comment type="caution">
    <text evidence="2">The sequence shown here is derived from an EMBL/GenBank/DDBJ whole genome shotgun (WGS) entry which is preliminary data.</text>
</comment>
<feature type="region of interest" description="Disordered" evidence="1">
    <location>
        <begin position="131"/>
        <end position="246"/>
    </location>
</feature>
<protein>
    <submittedName>
        <fullName evidence="2">Uncharacterized protein</fullName>
    </submittedName>
</protein>
<feature type="compositionally biased region" description="Basic residues" evidence="1">
    <location>
        <begin position="37"/>
        <end position="49"/>
    </location>
</feature>
<sequence>MVHLDNIISSREKFELSLPRFATSISSREHSVERQRPRSRSSPRPRPRSRSPSVTYDPAKCCFCDSSSHSSRRCDQTMRVSMRRKIVNWQRLCFKCFGPHRRDNCDYPPCRNCGGSHHHLICIPHHTHSFHSGRSSSSSSESQDAGATHSCCRDSLPSVSPARDNRRSRDHSRGRSHHSRKRSVHRSPSWTRSKSPSSRLSFKLPVRAPDHGSSSLECRRRHQSGSPHAGTSSSAQRSAGTNEYTD</sequence>
<feature type="compositionally biased region" description="Basic residues" evidence="1">
    <location>
        <begin position="174"/>
        <end position="185"/>
    </location>
</feature>
<feature type="compositionally biased region" description="Basic and acidic residues" evidence="1">
    <location>
        <begin position="163"/>
        <end position="173"/>
    </location>
</feature>
<evidence type="ECO:0000313" key="3">
    <source>
        <dbReference type="Proteomes" id="UP000024635"/>
    </source>
</evidence>
<evidence type="ECO:0000256" key="1">
    <source>
        <dbReference type="SAM" id="MobiDB-lite"/>
    </source>
</evidence>
<dbReference type="AlphaFoldDB" id="A0A016WDE4"/>
<reference evidence="3" key="1">
    <citation type="journal article" date="2015" name="Nat. Genet.">
        <title>The genome and transcriptome of the zoonotic hookworm Ancylostoma ceylanicum identify infection-specific gene families.</title>
        <authorList>
            <person name="Schwarz E.M."/>
            <person name="Hu Y."/>
            <person name="Antoshechkin I."/>
            <person name="Miller M.M."/>
            <person name="Sternberg P.W."/>
            <person name="Aroian R.V."/>
        </authorList>
    </citation>
    <scope>NUCLEOTIDE SEQUENCE</scope>
    <source>
        <strain evidence="3">HY135</strain>
    </source>
</reference>
<accession>A0A016WDE4</accession>
<dbReference type="EMBL" id="JARK01000435">
    <property type="protein sequence ID" value="EYC37013.1"/>
    <property type="molecule type" value="Genomic_DNA"/>
</dbReference>
<feature type="region of interest" description="Disordered" evidence="1">
    <location>
        <begin position="26"/>
        <end position="55"/>
    </location>
</feature>
<feature type="compositionally biased region" description="Polar residues" evidence="1">
    <location>
        <begin position="224"/>
        <end position="246"/>
    </location>
</feature>
<feature type="compositionally biased region" description="Low complexity" evidence="1">
    <location>
        <begin position="186"/>
        <end position="205"/>
    </location>
</feature>
<name>A0A016WDE4_9BILA</name>
<gene>
    <name evidence="2" type="primary">Acey_s0835.g2597</name>
    <name evidence="2" type="ORF">Y032_0835g2597</name>
</gene>
<keyword evidence="3" id="KW-1185">Reference proteome</keyword>